<dbReference type="RefSeq" id="WP_408640483.1">
    <property type="nucleotide sequence ID" value="NZ_MPSB01000006.1"/>
</dbReference>
<protein>
    <recommendedName>
        <fullName evidence="2">Putative Flp pilus-assembly TadG-like N-terminal domain-containing protein</fullName>
    </recommendedName>
</protein>
<feature type="region of interest" description="Disordered" evidence="1">
    <location>
        <begin position="219"/>
        <end position="252"/>
    </location>
</feature>
<dbReference type="STRING" id="1915074.SPHI_16820"/>
<keyword evidence="4" id="KW-1185">Reference proteome</keyword>
<accession>A0A1V2EUT2</accession>
<dbReference type="Pfam" id="PF13400">
    <property type="entry name" value="Tad"/>
    <property type="match status" value="1"/>
</dbReference>
<dbReference type="InterPro" id="IPR028087">
    <property type="entry name" value="Tad_N"/>
</dbReference>
<gene>
    <name evidence="3" type="ORF">SPHI_16820</name>
</gene>
<proteinExistence type="predicted"/>
<comment type="caution">
    <text evidence="3">The sequence shown here is derived from an EMBL/GenBank/DDBJ whole genome shotgun (WGS) entry which is preliminary data.</text>
</comment>
<dbReference type="Proteomes" id="UP000188729">
    <property type="component" value="Unassembled WGS sequence"/>
</dbReference>
<feature type="domain" description="Putative Flp pilus-assembly TadG-like N-terminal" evidence="2">
    <location>
        <begin position="25"/>
        <end position="70"/>
    </location>
</feature>
<evidence type="ECO:0000259" key="2">
    <source>
        <dbReference type="Pfam" id="PF13400"/>
    </source>
</evidence>
<reference evidence="3 4" key="1">
    <citation type="submission" date="2016-11" db="EMBL/GenBank/DDBJ databases">
        <title>Genome sequence of Sphingomonas jeddahensis G39.</title>
        <authorList>
            <person name="Poehlein A."/>
            <person name="Wuebbeler J.H."/>
            <person name="Steinbuechel A."/>
            <person name="Daniel R."/>
        </authorList>
    </citation>
    <scope>NUCLEOTIDE SEQUENCE [LARGE SCALE GENOMIC DNA]</scope>
    <source>
        <strain evidence="3 4">G39</strain>
    </source>
</reference>
<evidence type="ECO:0000313" key="4">
    <source>
        <dbReference type="Proteomes" id="UP000188729"/>
    </source>
</evidence>
<dbReference type="EMBL" id="MPSB01000006">
    <property type="protein sequence ID" value="ONF96068.1"/>
    <property type="molecule type" value="Genomic_DNA"/>
</dbReference>
<dbReference type="AlphaFoldDB" id="A0A1V2EUT2"/>
<organism evidence="3 4">
    <name type="scientific">Sphingomonas jeddahensis</name>
    <dbReference type="NCBI Taxonomy" id="1915074"/>
    <lineage>
        <taxon>Bacteria</taxon>
        <taxon>Pseudomonadati</taxon>
        <taxon>Pseudomonadota</taxon>
        <taxon>Alphaproteobacteria</taxon>
        <taxon>Sphingomonadales</taxon>
        <taxon>Sphingomonadaceae</taxon>
        <taxon>Sphingomonas</taxon>
    </lineage>
</organism>
<name>A0A1V2EUT2_9SPHN</name>
<evidence type="ECO:0000256" key="1">
    <source>
        <dbReference type="SAM" id="MobiDB-lite"/>
    </source>
</evidence>
<sequence length="422" mass="44420">MTRVRLFAWALEFATARGLASCSAGNIAILAAILMPLFIGAAGMATDTVIWTLWKREVQRSADSAAIAGALTIQQDRYQGEKAARHDFRKSKAFKYLQATMVYENSPSDGPFSEDSNAVRITITKKTSLPFSDFFLRSPVVIGANATATLFGGKESCVFALDPSAAPAISFGGSSTLDIDCGVQSNSAANSSISAGGASTVSASVLSAVGGITGRYAGKTRLKPYSPPQPDPLRDVPDPEPPSTCNPMAQSLRGTVTPLTPGCYTGMDLHGNVSLSPGTYYVTGDLLIGANAVVTGSDITIVLVSSRWNSVAPTLTVNGGATLELSAPQHGPYRNLLFYQSRVVAPGNKSYTNVITGNSSSRLAGNLYFPSQDLLFIGNAGVDLGCFKMVARRITMTGNSQVSNNCPAKDERFSLSKVRLVS</sequence>
<evidence type="ECO:0000313" key="3">
    <source>
        <dbReference type="EMBL" id="ONF96068.1"/>
    </source>
</evidence>